<keyword evidence="3" id="KW-0862">Zinc</keyword>
<dbReference type="SUPFAM" id="SSF141678">
    <property type="entry name" value="MAL13P1.257-like"/>
    <property type="match status" value="1"/>
</dbReference>
<reference evidence="4 5" key="1">
    <citation type="journal article" date="2020" name="bioRxiv">
        <title>Metabolic contributions of an alphaproteobacterial endosymbiont in the apicomplexan Cardiosporidium cionae.</title>
        <authorList>
            <person name="Hunter E.S."/>
            <person name="Paight C.J."/>
            <person name="Lane C.E."/>
        </authorList>
    </citation>
    <scope>NUCLEOTIDE SEQUENCE [LARGE SCALE GENOMIC DNA]</scope>
    <source>
        <strain evidence="4">ESH_2018</strain>
    </source>
</reference>
<dbReference type="PANTHER" id="PTHR12857:SF0">
    <property type="entry name" value="CXXC MOTIF CONTAINING ZINC BINDING PROTEIN"/>
    <property type="match status" value="1"/>
</dbReference>
<dbReference type="EMBL" id="JADAQX010000746">
    <property type="protein sequence ID" value="KAF8819464.1"/>
    <property type="molecule type" value="Genomic_DNA"/>
</dbReference>
<name>A0ABQ7J6C1_9APIC</name>
<gene>
    <name evidence="4" type="ORF">IE077_001003</name>
</gene>
<evidence type="ECO:0000256" key="1">
    <source>
        <dbReference type="ARBA" id="ARBA00007818"/>
    </source>
</evidence>
<organism evidence="4 5">
    <name type="scientific">Cardiosporidium cionae</name>
    <dbReference type="NCBI Taxonomy" id="476202"/>
    <lineage>
        <taxon>Eukaryota</taxon>
        <taxon>Sar</taxon>
        <taxon>Alveolata</taxon>
        <taxon>Apicomplexa</taxon>
        <taxon>Aconoidasida</taxon>
        <taxon>Nephromycida</taxon>
        <taxon>Cardiosporidium</taxon>
    </lineage>
</organism>
<evidence type="ECO:0000313" key="4">
    <source>
        <dbReference type="EMBL" id="KAF8819464.1"/>
    </source>
</evidence>
<evidence type="ECO:0000313" key="5">
    <source>
        <dbReference type="Proteomes" id="UP000823046"/>
    </source>
</evidence>
<protein>
    <submittedName>
        <fullName evidence="4">DUF866 domain-containing protein</fullName>
    </submittedName>
</protein>
<keyword evidence="5" id="KW-1185">Reference proteome</keyword>
<sequence>MVLWVLRFRAELENVESITFPGTMRWYLDVKHSTGDEIRERIDCSSVDSFAIPNSRGTCNFCVRWEGTKQTSTLNVKQVAGLTRAYTNDAMPELVPIVAFECRGLEPIKWHPSNECSLKTQSGQSFHNVDLSEDWCDYDMKKNIPIGVYKVEYDFQCLKGYS</sequence>
<dbReference type="PANTHER" id="PTHR12857">
    <property type="entry name" value="CXXC MOTIF CONTAINING ZINC BINDING PROTEIN"/>
    <property type="match status" value="1"/>
</dbReference>
<accession>A0ABQ7J6C1</accession>
<evidence type="ECO:0000256" key="3">
    <source>
        <dbReference type="ARBA" id="ARBA00022833"/>
    </source>
</evidence>
<keyword evidence="2" id="KW-0479">Metal-binding</keyword>
<dbReference type="InterPro" id="IPR008584">
    <property type="entry name" value="CXXC_Zn-binding_euk"/>
</dbReference>
<comment type="similarity">
    <text evidence="1">Belongs to the UPF0587 family.</text>
</comment>
<dbReference type="Proteomes" id="UP000823046">
    <property type="component" value="Unassembled WGS sequence"/>
</dbReference>
<dbReference type="Pfam" id="PF05907">
    <property type="entry name" value="CXXC_Zn-b_euk"/>
    <property type="match status" value="1"/>
</dbReference>
<evidence type="ECO:0000256" key="2">
    <source>
        <dbReference type="ARBA" id="ARBA00022723"/>
    </source>
</evidence>
<proteinExistence type="inferred from homology"/>
<comment type="caution">
    <text evidence="4">The sequence shown here is derived from an EMBL/GenBank/DDBJ whole genome shotgun (WGS) entry which is preliminary data.</text>
</comment>